<proteinExistence type="inferred from homology"/>
<evidence type="ECO:0000256" key="2">
    <source>
        <dbReference type="ARBA" id="ARBA00006490"/>
    </source>
</evidence>
<dbReference type="EMBL" id="JACJQL010000088">
    <property type="protein sequence ID" value="MBD2255303.1"/>
    <property type="molecule type" value="Genomic_DNA"/>
</dbReference>
<evidence type="ECO:0000259" key="9">
    <source>
        <dbReference type="Pfam" id="PF00266"/>
    </source>
</evidence>
<protein>
    <submittedName>
        <fullName evidence="10">Cysteine desulfurase</fullName>
    </submittedName>
</protein>
<evidence type="ECO:0000256" key="1">
    <source>
        <dbReference type="ARBA" id="ARBA00001933"/>
    </source>
</evidence>
<comment type="catalytic activity">
    <reaction evidence="8">
        <text>(sulfur carrier)-H + L-cysteine = (sulfur carrier)-SH + L-alanine</text>
        <dbReference type="Rhea" id="RHEA:43892"/>
        <dbReference type="Rhea" id="RHEA-COMP:14737"/>
        <dbReference type="Rhea" id="RHEA-COMP:14739"/>
        <dbReference type="ChEBI" id="CHEBI:29917"/>
        <dbReference type="ChEBI" id="CHEBI:35235"/>
        <dbReference type="ChEBI" id="CHEBI:57972"/>
        <dbReference type="ChEBI" id="CHEBI:64428"/>
        <dbReference type="EC" id="2.8.1.7"/>
    </reaction>
</comment>
<evidence type="ECO:0000256" key="6">
    <source>
        <dbReference type="ARBA" id="ARBA00023004"/>
    </source>
</evidence>
<sequence>MRKITSTNKLDYIYLDYHSTTPVDKRVAEMLLHYMTTEFGNASSIDHIYGDSAKEAVAQASTNVAKLVGASSKEVIFTSGATESINLVIQGSIPINNIAKIKPCIAVLPLEHKAVLDSCNMLVKKNLVEIINLQVNSQGRLDLDYLEKVCAVGISLLCVMAANNEVGNIYPIQEVGKIAQKYNIPFLCDASQAVGKISINFEEWGITYLAISAHKLYGPKGSGALIVRKGLQLNPILFGGGHQKGLRSGTLNVPGIVGLGEACRLRMLEMDGDEKAIANLRDKLQGLLLDKIPGLVINGDVDNRLSGNLHISIPDVPNSAIIARVRQKLAISTGAACSSGVQAPSHVLQAMKLPTDIIDGALRIGIGKFTKLEEIEQAAEILSSAVQQTRQVMYS</sequence>
<dbReference type="PANTHER" id="PTHR11601:SF34">
    <property type="entry name" value="CYSTEINE DESULFURASE"/>
    <property type="match status" value="1"/>
</dbReference>
<comment type="similarity">
    <text evidence="2">Belongs to the class-V pyridoxal-phosphate-dependent aminotransferase family. NifS/IscS subfamily.</text>
</comment>
<dbReference type="InterPro" id="IPR016454">
    <property type="entry name" value="Cysteine_dSase"/>
</dbReference>
<reference evidence="10 11" key="1">
    <citation type="journal article" date="2020" name="ISME J.">
        <title>Comparative genomics reveals insights into cyanobacterial evolution and habitat adaptation.</title>
        <authorList>
            <person name="Chen M.Y."/>
            <person name="Teng W.K."/>
            <person name="Zhao L."/>
            <person name="Hu C.X."/>
            <person name="Zhou Y.K."/>
            <person name="Han B.P."/>
            <person name="Song L.R."/>
            <person name="Shu W.S."/>
        </authorList>
    </citation>
    <scope>NUCLEOTIDE SEQUENCE [LARGE SCALE GENOMIC DNA]</scope>
    <source>
        <strain evidence="10 11">FACHB-3921</strain>
    </source>
</reference>
<dbReference type="InterPro" id="IPR015422">
    <property type="entry name" value="PyrdxlP-dep_Trfase_small"/>
</dbReference>
<name>A0ABR8BMZ1_9NOSO</name>
<gene>
    <name evidence="10" type="ORF">H6G14_29240</name>
</gene>
<keyword evidence="3" id="KW-0808">Transferase</keyword>
<keyword evidence="5" id="KW-0663">Pyridoxal phosphate</keyword>
<feature type="domain" description="Aminotransferase class V" evidence="9">
    <location>
        <begin position="13"/>
        <end position="377"/>
    </location>
</feature>
<dbReference type="InterPro" id="IPR015421">
    <property type="entry name" value="PyrdxlP-dep_Trfase_major"/>
</dbReference>
<dbReference type="PANTHER" id="PTHR11601">
    <property type="entry name" value="CYSTEINE DESULFURYLASE FAMILY MEMBER"/>
    <property type="match status" value="1"/>
</dbReference>
<dbReference type="Pfam" id="PF00266">
    <property type="entry name" value="Aminotran_5"/>
    <property type="match status" value="1"/>
</dbReference>
<evidence type="ECO:0000256" key="3">
    <source>
        <dbReference type="ARBA" id="ARBA00022679"/>
    </source>
</evidence>
<evidence type="ECO:0000256" key="5">
    <source>
        <dbReference type="ARBA" id="ARBA00022898"/>
    </source>
</evidence>
<keyword evidence="7" id="KW-0411">Iron-sulfur</keyword>
<organism evidence="10 11">
    <name type="scientific">Nostoc parmelioides FACHB-3921</name>
    <dbReference type="NCBI Taxonomy" id="2692909"/>
    <lineage>
        <taxon>Bacteria</taxon>
        <taxon>Bacillati</taxon>
        <taxon>Cyanobacteriota</taxon>
        <taxon>Cyanophyceae</taxon>
        <taxon>Nostocales</taxon>
        <taxon>Nostocaceae</taxon>
        <taxon>Nostoc</taxon>
    </lineage>
</organism>
<evidence type="ECO:0000256" key="4">
    <source>
        <dbReference type="ARBA" id="ARBA00022723"/>
    </source>
</evidence>
<keyword evidence="6" id="KW-0408">Iron</keyword>
<keyword evidence="4" id="KW-0479">Metal-binding</keyword>
<dbReference type="Gene3D" id="3.90.1150.10">
    <property type="entry name" value="Aspartate Aminotransferase, domain 1"/>
    <property type="match status" value="1"/>
</dbReference>
<dbReference type="SUPFAM" id="SSF53383">
    <property type="entry name" value="PLP-dependent transferases"/>
    <property type="match status" value="1"/>
</dbReference>
<evidence type="ECO:0000256" key="7">
    <source>
        <dbReference type="ARBA" id="ARBA00023014"/>
    </source>
</evidence>
<accession>A0ABR8BMZ1</accession>
<dbReference type="Proteomes" id="UP000621307">
    <property type="component" value="Unassembled WGS sequence"/>
</dbReference>
<evidence type="ECO:0000313" key="11">
    <source>
        <dbReference type="Proteomes" id="UP000621307"/>
    </source>
</evidence>
<dbReference type="RefSeq" id="WP_190572088.1">
    <property type="nucleotide sequence ID" value="NZ_JACJQL010000088.1"/>
</dbReference>
<dbReference type="InterPro" id="IPR015424">
    <property type="entry name" value="PyrdxlP-dep_Trfase"/>
</dbReference>
<dbReference type="InterPro" id="IPR000192">
    <property type="entry name" value="Aminotrans_V_dom"/>
</dbReference>
<comment type="cofactor">
    <cofactor evidence="1">
        <name>pyridoxal 5'-phosphate</name>
        <dbReference type="ChEBI" id="CHEBI:597326"/>
    </cofactor>
</comment>
<evidence type="ECO:0000313" key="10">
    <source>
        <dbReference type="EMBL" id="MBD2255303.1"/>
    </source>
</evidence>
<evidence type="ECO:0000256" key="8">
    <source>
        <dbReference type="ARBA" id="ARBA00050776"/>
    </source>
</evidence>
<keyword evidence="11" id="KW-1185">Reference proteome</keyword>
<dbReference type="PIRSF" id="PIRSF005572">
    <property type="entry name" value="NifS"/>
    <property type="match status" value="1"/>
</dbReference>
<comment type="caution">
    <text evidence="10">The sequence shown here is derived from an EMBL/GenBank/DDBJ whole genome shotgun (WGS) entry which is preliminary data.</text>
</comment>
<dbReference type="Gene3D" id="3.40.640.10">
    <property type="entry name" value="Type I PLP-dependent aspartate aminotransferase-like (Major domain)"/>
    <property type="match status" value="1"/>
</dbReference>